<dbReference type="Pfam" id="PF00589">
    <property type="entry name" value="Phage_integrase"/>
    <property type="match status" value="1"/>
</dbReference>
<name>A0ABM9XMP1_9CORY</name>
<evidence type="ECO:0000313" key="5">
    <source>
        <dbReference type="EMBL" id="EEI62378.1"/>
    </source>
</evidence>
<dbReference type="SUPFAM" id="SSF56349">
    <property type="entry name" value="DNA breaking-rejoining enzymes"/>
    <property type="match status" value="1"/>
</dbReference>
<dbReference type="Proteomes" id="UP000006237">
    <property type="component" value="Unassembled WGS sequence"/>
</dbReference>
<accession>A0ABM9XMP1</accession>
<dbReference type="Gene3D" id="1.10.443.10">
    <property type="entry name" value="Intergrase catalytic core"/>
    <property type="match status" value="1"/>
</dbReference>
<keyword evidence="6" id="KW-1185">Reference proteome</keyword>
<sequence>MFGLVRHDFIITLWCALVCPCRLSYGHFMATVATTSTAPKEPTMPAKKRAPRRRFGSIRQRGRTFQARFKGLDGKDYAQGGFTTRQQAELWLSKEEEAQEQDRKGYTKWLPPEEREERQARAGLTVDDLITEYYEYKKPTLERSTYDSYMKLARNRLNGERAKGINKEAKRFMALPVVDVRKDDAYRWWRGMVKATPNTTRSNTRAYVELRAAFAYATDLEIIDRNPIEIPDATKGKKKRTKDYYLPTDEEIQDILNNVAEEYKVLASLVFFHGLRIGEALALERKDIEITTEKDGAQHGVIHVRQNSQWIENNRETGEKGYMNLQSTKTEAGKRDVPIMQAHIPFYVTHLEKYAATTPSIARCDTVQGKTTKEVTWLTLAPRGGQYSTTNARDMLKAVARKCNENTGIHPHCGRYWLITRLAEQGAHLKEIGNLLGQEDMQTIYDIYMKVRAGRTTELMDMVNTTLEPTRVASLEKQRKKKNKANKVKKGA</sequence>
<reference evidence="5 6" key="1">
    <citation type="submission" date="2009-01" db="EMBL/GenBank/DDBJ databases">
        <authorList>
            <person name="Qin X."/>
            <person name="Bachman B."/>
            <person name="Battles P."/>
            <person name="Bell A."/>
            <person name="Bess C."/>
            <person name="Bickham C."/>
            <person name="Chaboub L."/>
            <person name="Chen D."/>
            <person name="Coyle M."/>
            <person name="Deiros D.R."/>
            <person name="Dinh H."/>
            <person name="Forbes L."/>
            <person name="Fowler G."/>
            <person name="Francisco L."/>
            <person name="Fu Q."/>
            <person name="Gubbala S."/>
            <person name="Hale W."/>
            <person name="Han Y."/>
            <person name="Hemphill L."/>
            <person name="Highlander S.K."/>
            <person name="Hirani K."/>
            <person name="Hogues M."/>
            <person name="Jackson L."/>
            <person name="Jakkamsetti A."/>
            <person name="Javaid M."/>
            <person name="Jiang H."/>
            <person name="Korchina V."/>
            <person name="Kovar C."/>
            <person name="Lara F."/>
            <person name="Lee S."/>
            <person name="Mata R."/>
            <person name="Mathew T."/>
            <person name="Moen C."/>
            <person name="Morales K."/>
            <person name="Munidasa M."/>
            <person name="Nazareth L."/>
            <person name="Ngo R."/>
            <person name="Nguyen L."/>
            <person name="Okwuonu G."/>
            <person name="Ongeri F."/>
            <person name="Patil S."/>
            <person name="Petrosino J."/>
            <person name="Pham C."/>
            <person name="Pham P."/>
            <person name="Pu L.-L."/>
            <person name="Puazo M."/>
            <person name="Raj R."/>
            <person name="Reid J."/>
            <person name="Rouhana J."/>
            <person name="Saada N."/>
            <person name="Shang Y."/>
            <person name="Simmons D."/>
            <person name="Thornton R."/>
            <person name="Warren J."/>
            <person name="Weissenberger G."/>
            <person name="Zhang J."/>
            <person name="Zhang L."/>
            <person name="Zhou C."/>
            <person name="Zhu D."/>
            <person name="Muzny D."/>
            <person name="Worley K."/>
            <person name="Gibbs R."/>
        </authorList>
    </citation>
    <scope>NUCLEOTIDE SEQUENCE [LARGE SCALE GENOMIC DNA]</scope>
    <source>
        <strain evidence="5 6">ATCC 51866</strain>
    </source>
</reference>
<keyword evidence="2" id="KW-0238">DNA-binding</keyword>
<evidence type="ECO:0000259" key="4">
    <source>
        <dbReference type="PROSITE" id="PS51898"/>
    </source>
</evidence>
<protein>
    <submittedName>
        <fullName evidence="5">Site-specific recombinase, phage integrase family</fullName>
    </submittedName>
</protein>
<dbReference type="Gene3D" id="1.10.150.130">
    <property type="match status" value="1"/>
</dbReference>
<keyword evidence="3" id="KW-0233">DNA recombination</keyword>
<dbReference type="InterPro" id="IPR002104">
    <property type="entry name" value="Integrase_catalytic"/>
</dbReference>
<dbReference type="InterPro" id="IPR050090">
    <property type="entry name" value="Tyrosine_recombinase_XerCD"/>
</dbReference>
<gene>
    <name evidence="5" type="ORF">HMPREF0293_2099</name>
</gene>
<dbReference type="InterPro" id="IPR011010">
    <property type="entry name" value="DNA_brk_join_enz"/>
</dbReference>
<proteinExistence type="inferred from homology"/>
<dbReference type="InterPro" id="IPR013762">
    <property type="entry name" value="Integrase-like_cat_sf"/>
</dbReference>
<dbReference type="InterPro" id="IPR010998">
    <property type="entry name" value="Integrase_recombinase_N"/>
</dbReference>
<dbReference type="PROSITE" id="PS51898">
    <property type="entry name" value="TYR_RECOMBINASE"/>
    <property type="match status" value="1"/>
</dbReference>
<dbReference type="PANTHER" id="PTHR30349">
    <property type="entry name" value="PHAGE INTEGRASE-RELATED"/>
    <property type="match status" value="1"/>
</dbReference>
<evidence type="ECO:0000256" key="3">
    <source>
        <dbReference type="ARBA" id="ARBA00023172"/>
    </source>
</evidence>
<dbReference type="EMBL" id="ACHF01000109">
    <property type="protein sequence ID" value="EEI62378.1"/>
    <property type="molecule type" value="Genomic_DNA"/>
</dbReference>
<evidence type="ECO:0000256" key="2">
    <source>
        <dbReference type="ARBA" id="ARBA00023125"/>
    </source>
</evidence>
<feature type="domain" description="Tyr recombinase" evidence="4">
    <location>
        <begin position="241"/>
        <end position="461"/>
    </location>
</feature>
<comment type="caution">
    <text evidence="5">The sequence shown here is derived from an EMBL/GenBank/DDBJ whole genome shotgun (WGS) entry which is preliminary data.</text>
</comment>
<organism evidence="5 6">
    <name type="scientific">Corynebacterium glucuronolyticum ATCC 51866</name>
    <dbReference type="NCBI Taxonomy" id="548478"/>
    <lineage>
        <taxon>Bacteria</taxon>
        <taxon>Bacillati</taxon>
        <taxon>Actinomycetota</taxon>
        <taxon>Actinomycetes</taxon>
        <taxon>Mycobacteriales</taxon>
        <taxon>Corynebacteriaceae</taxon>
        <taxon>Corynebacterium</taxon>
    </lineage>
</organism>
<evidence type="ECO:0000256" key="1">
    <source>
        <dbReference type="ARBA" id="ARBA00008857"/>
    </source>
</evidence>
<evidence type="ECO:0000313" key="6">
    <source>
        <dbReference type="Proteomes" id="UP000006237"/>
    </source>
</evidence>
<dbReference type="PANTHER" id="PTHR30349:SF41">
    <property type="entry name" value="INTEGRASE_RECOMBINASE PROTEIN MJ0367-RELATED"/>
    <property type="match status" value="1"/>
</dbReference>
<comment type="similarity">
    <text evidence="1">Belongs to the 'phage' integrase family.</text>
</comment>